<evidence type="ECO:0000313" key="4">
    <source>
        <dbReference type="Proteomes" id="UP001500523"/>
    </source>
</evidence>
<evidence type="ECO:0000256" key="1">
    <source>
        <dbReference type="SAM" id="MobiDB-lite"/>
    </source>
</evidence>
<accession>A0ABP7E286</accession>
<reference evidence="4" key="1">
    <citation type="journal article" date="2019" name="Int. J. Syst. Evol. Microbiol.">
        <title>The Global Catalogue of Microorganisms (GCM) 10K type strain sequencing project: providing services to taxonomists for standard genome sequencing and annotation.</title>
        <authorList>
            <consortium name="The Broad Institute Genomics Platform"/>
            <consortium name="The Broad Institute Genome Sequencing Center for Infectious Disease"/>
            <person name="Wu L."/>
            <person name="Ma J."/>
        </authorList>
    </citation>
    <scope>NUCLEOTIDE SEQUENCE [LARGE SCALE GENOMIC DNA]</scope>
    <source>
        <strain evidence="4">JCM 17498</strain>
    </source>
</reference>
<proteinExistence type="predicted"/>
<sequence>MADTINDAAKAGSDAARAGAERMGEAGRAIADNGSTIGIKMIEQAETNTREAFAAMRAAAEAKDIADVMRIQGEFLREQSSRSMAQAREVSELIMQFGRNAVAPFRQR</sequence>
<feature type="compositionally biased region" description="Low complexity" evidence="1">
    <location>
        <begin position="7"/>
        <end position="18"/>
    </location>
</feature>
<keyword evidence="4" id="KW-1185">Reference proteome</keyword>
<name>A0ABP7E286_9SPHN</name>
<organism evidence="3 4">
    <name type="scientific">Sphingomonas cynarae</name>
    <dbReference type="NCBI Taxonomy" id="930197"/>
    <lineage>
        <taxon>Bacteria</taxon>
        <taxon>Pseudomonadati</taxon>
        <taxon>Pseudomonadota</taxon>
        <taxon>Alphaproteobacteria</taxon>
        <taxon>Sphingomonadales</taxon>
        <taxon>Sphingomonadaceae</taxon>
        <taxon>Sphingomonas</taxon>
    </lineage>
</organism>
<dbReference type="EMBL" id="BAABBF010000004">
    <property type="protein sequence ID" value="GAA3712415.1"/>
    <property type="molecule type" value="Genomic_DNA"/>
</dbReference>
<evidence type="ECO:0000313" key="3">
    <source>
        <dbReference type="EMBL" id="GAA3712415.1"/>
    </source>
</evidence>
<dbReference type="Proteomes" id="UP001500523">
    <property type="component" value="Unassembled WGS sequence"/>
</dbReference>
<gene>
    <name evidence="3" type="ORF">GCM10022268_21590</name>
</gene>
<dbReference type="Pfam" id="PF09361">
    <property type="entry name" value="Phasin_2"/>
    <property type="match status" value="1"/>
</dbReference>
<dbReference type="InterPro" id="IPR018968">
    <property type="entry name" value="Phasin"/>
</dbReference>
<dbReference type="RefSeq" id="WP_344693392.1">
    <property type="nucleotide sequence ID" value="NZ_BAABBF010000004.1"/>
</dbReference>
<protein>
    <recommendedName>
        <fullName evidence="2">Phasin domain-containing protein</fullName>
    </recommendedName>
</protein>
<feature type="region of interest" description="Disordered" evidence="1">
    <location>
        <begin position="1"/>
        <end position="29"/>
    </location>
</feature>
<comment type="caution">
    <text evidence="3">The sequence shown here is derived from an EMBL/GenBank/DDBJ whole genome shotgun (WGS) entry which is preliminary data.</text>
</comment>
<evidence type="ECO:0000259" key="2">
    <source>
        <dbReference type="Pfam" id="PF09361"/>
    </source>
</evidence>
<feature type="domain" description="Phasin" evidence="2">
    <location>
        <begin position="14"/>
        <end position="107"/>
    </location>
</feature>